<evidence type="ECO:0000256" key="3">
    <source>
        <dbReference type="ARBA" id="ARBA00022847"/>
    </source>
</evidence>
<evidence type="ECO:0000256" key="5">
    <source>
        <dbReference type="ARBA" id="ARBA00023136"/>
    </source>
</evidence>
<keyword evidence="5 6" id="KW-0472">Membrane</keyword>
<comment type="subcellular location">
    <subcellularLocation>
        <location evidence="1">Membrane</location>
        <topology evidence="1">Multi-pass membrane protein</topology>
    </subcellularLocation>
</comment>
<comment type="caution">
    <text evidence="7">The sequence shown here is derived from an EMBL/GenBank/DDBJ whole genome shotgun (WGS) entry which is preliminary data.</text>
</comment>
<dbReference type="EMBL" id="JAHRIN010035031">
    <property type="protein sequence ID" value="MEQ2203820.1"/>
    <property type="molecule type" value="Genomic_DNA"/>
</dbReference>
<evidence type="ECO:0000313" key="8">
    <source>
        <dbReference type="Proteomes" id="UP001434883"/>
    </source>
</evidence>
<keyword evidence="3" id="KW-0813">Transport</keyword>
<sequence>GPIVIHPEQMQMINPILILTLVPVMDSLIYPLIKKCGVNFTFINGMSKPLNISLAAVQFGIIDLYKYSIYSEIKKWKCQECITETVDIEPNSVHVPLQIPQYFLSTAGELVK</sequence>
<gene>
    <name evidence="7" type="ORF">XENOCAPTIV_004053</name>
</gene>
<organism evidence="7 8">
    <name type="scientific">Xenoophorus captivus</name>
    <dbReference type="NCBI Taxonomy" id="1517983"/>
    <lineage>
        <taxon>Eukaryota</taxon>
        <taxon>Metazoa</taxon>
        <taxon>Chordata</taxon>
        <taxon>Craniata</taxon>
        <taxon>Vertebrata</taxon>
        <taxon>Euteleostomi</taxon>
        <taxon>Actinopterygii</taxon>
        <taxon>Neopterygii</taxon>
        <taxon>Teleostei</taxon>
        <taxon>Neoteleostei</taxon>
        <taxon>Acanthomorphata</taxon>
        <taxon>Ovalentaria</taxon>
        <taxon>Atherinomorphae</taxon>
        <taxon>Cyprinodontiformes</taxon>
        <taxon>Goodeidae</taxon>
        <taxon>Xenoophorus</taxon>
    </lineage>
</organism>
<evidence type="ECO:0000256" key="4">
    <source>
        <dbReference type="ARBA" id="ARBA00022989"/>
    </source>
</evidence>
<keyword evidence="8" id="KW-1185">Reference proteome</keyword>
<evidence type="ECO:0000256" key="1">
    <source>
        <dbReference type="ARBA" id="ARBA00004141"/>
    </source>
</evidence>
<keyword evidence="3" id="KW-0769">Symport</keyword>
<dbReference type="Pfam" id="PF00854">
    <property type="entry name" value="PTR2"/>
    <property type="match status" value="1"/>
</dbReference>
<protein>
    <submittedName>
        <fullName evidence="7">Uncharacterized protein</fullName>
    </submittedName>
</protein>
<feature type="non-terminal residue" evidence="7">
    <location>
        <position position="1"/>
    </location>
</feature>
<evidence type="ECO:0000256" key="6">
    <source>
        <dbReference type="SAM" id="Phobius"/>
    </source>
</evidence>
<feature type="transmembrane region" description="Helical" evidence="6">
    <location>
        <begin position="12"/>
        <end position="33"/>
    </location>
</feature>
<name>A0ABV0R6R9_9TELE</name>
<evidence type="ECO:0000313" key="7">
    <source>
        <dbReference type="EMBL" id="MEQ2203820.1"/>
    </source>
</evidence>
<keyword evidence="2 6" id="KW-0812">Transmembrane</keyword>
<dbReference type="InterPro" id="IPR036259">
    <property type="entry name" value="MFS_trans_sf"/>
</dbReference>
<dbReference type="InterPro" id="IPR000109">
    <property type="entry name" value="POT_fam"/>
</dbReference>
<dbReference type="Gene3D" id="1.20.1250.20">
    <property type="entry name" value="MFS general substrate transporter like domains"/>
    <property type="match status" value="1"/>
</dbReference>
<keyword evidence="4 6" id="KW-1133">Transmembrane helix</keyword>
<evidence type="ECO:0000256" key="2">
    <source>
        <dbReference type="ARBA" id="ARBA00022692"/>
    </source>
</evidence>
<reference evidence="7 8" key="1">
    <citation type="submission" date="2021-06" db="EMBL/GenBank/DDBJ databases">
        <authorList>
            <person name="Palmer J.M."/>
        </authorList>
    </citation>
    <scope>NUCLEOTIDE SEQUENCE [LARGE SCALE GENOMIC DNA]</scope>
    <source>
        <strain evidence="7 8">XC_2019</strain>
        <tissue evidence="7">Muscle</tissue>
    </source>
</reference>
<dbReference type="Proteomes" id="UP001434883">
    <property type="component" value="Unassembled WGS sequence"/>
</dbReference>
<proteinExistence type="predicted"/>
<accession>A0ABV0R6R9</accession>